<keyword evidence="4" id="KW-1185">Reference proteome</keyword>
<dbReference type="STRING" id="2163413.A0A4P6XI05"/>
<dbReference type="GO" id="GO:0008541">
    <property type="term" value="C:proteasome regulatory particle, lid subcomplex"/>
    <property type="evidence" value="ECO:0007669"/>
    <property type="project" value="TreeGrafter"/>
</dbReference>
<evidence type="ECO:0000313" key="3">
    <source>
        <dbReference type="EMBL" id="QBM85676.1"/>
    </source>
</evidence>
<keyword evidence="1 3" id="KW-0647">Proteasome</keyword>
<feature type="domain" description="CSN8/PSMD8/EIF3K" evidence="2">
    <location>
        <begin position="105"/>
        <end position="243"/>
    </location>
</feature>
<protein>
    <submittedName>
        <fullName evidence="3">26S proteasome regulatory particle non-ATPase Rpn12p</fullName>
    </submittedName>
</protein>
<name>A0A4P6XI05_9ASCO</name>
<dbReference type="Pfam" id="PF10075">
    <property type="entry name" value="CSN8_PSD8_EIF3K"/>
    <property type="match status" value="1"/>
</dbReference>
<sequence length="276" mass="31517">MALPKLAEELYALFDAENYDKCQKLLPPIKIELIRHNLLVPTLANTVTAEQANDLKIAERILEIGALLLLLAAEYASFENYVASLRPFYGSAKLHAQRESNTDATKITSLFLIYLLSQGQILKYHVELELIFSSPLIDVENDTFLRYPIDLERNLMEGNYIKIWKLLQDDAALPCKEYRHFTDSLRNTLRVEIARSLEKSSESIPVTNCKTLLYYPQEQSDVLFEAALRDELNVTNWVFENGIVYFDNGEENNSISDNAATIKNVLSYAEQIESIV</sequence>
<reference evidence="4" key="1">
    <citation type="submission" date="2019-03" db="EMBL/GenBank/DDBJ databases">
        <title>Snf2 controls pulcherriminic acid biosynthesis and connects pigmentation and antifungal activity of the yeast Metschnikowia pulcherrima.</title>
        <authorList>
            <person name="Gore-Lloyd D."/>
            <person name="Sumann I."/>
            <person name="Brachmann A.O."/>
            <person name="Schneeberger K."/>
            <person name="Ortiz-Merino R.A."/>
            <person name="Moreno-Beltran M."/>
            <person name="Schlaefli M."/>
            <person name="Kirner P."/>
            <person name="Santos Kron A."/>
            <person name="Wolfe K.H."/>
            <person name="Piel J."/>
            <person name="Ahrens C.H."/>
            <person name="Henk D."/>
            <person name="Freimoser F.M."/>
        </authorList>
    </citation>
    <scope>NUCLEOTIDE SEQUENCE [LARGE SCALE GENOMIC DNA]</scope>
    <source>
        <strain evidence="4">APC 1.2</strain>
    </source>
</reference>
<evidence type="ECO:0000259" key="2">
    <source>
        <dbReference type="Pfam" id="PF10075"/>
    </source>
</evidence>
<gene>
    <name evidence="3" type="primary">MPUL0A03010</name>
    <name evidence="3" type="ORF">METSCH_A03010</name>
</gene>
<dbReference type="GO" id="GO:0043161">
    <property type="term" value="P:proteasome-mediated ubiquitin-dependent protein catabolic process"/>
    <property type="evidence" value="ECO:0007669"/>
    <property type="project" value="TreeGrafter"/>
</dbReference>
<dbReference type="Proteomes" id="UP000292447">
    <property type="component" value="Chromosome I"/>
</dbReference>
<dbReference type="Gene3D" id="1.25.40.990">
    <property type="match status" value="1"/>
</dbReference>
<evidence type="ECO:0000256" key="1">
    <source>
        <dbReference type="ARBA" id="ARBA00022942"/>
    </source>
</evidence>
<accession>A0A4P6XI05</accession>
<dbReference type="AlphaFoldDB" id="A0A4P6XI05"/>
<evidence type="ECO:0000313" key="4">
    <source>
        <dbReference type="Proteomes" id="UP000292447"/>
    </source>
</evidence>
<dbReference type="PANTHER" id="PTHR12387:SF0">
    <property type="entry name" value="26S PROTEASOME NON-ATPASE REGULATORY SUBUNIT 8"/>
    <property type="match status" value="1"/>
</dbReference>
<dbReference type="GO" id="GO:0005634">
    <property type="term" value="C:nucleus"/>
    <property type="evidence" value="ECO:0007669"/>
    <property type="project" value="TreeGrafter"/>
</dbReference>
<proteinExistence type="predicted"/>
<dbReference type="GO" id="GO:0005829">
    <property type="term" value="C:cytosol"/>
    <property type="evidence" value="ECO:0007669"/>
    <property type="project" value="TreeGrafter"/>
</dbReference>
<dbReference type="PANTHER" id="PTHR12387">
    <property type="entry name" value="26S PROTEASOME NON-ATPASE REGULATORY SUBUNIT 8"/>
    <property type="match status" value="1"/>
</dbReference>
<organism evidence="3 4">
    <name type="scientific">Metschnikowia aff. pulcherrima</name>
    <dbReference type="NCBI Taxonomy" id="2163413"/>
    <lineage>
        <taxon>Eukaryota</taxon>
        <taxon>Fungi</taxon>
        <taxon>Dikarya</taxon>
        <taxon>Ascomycota</taxon>
        <taxon>Saccharomycotina</taxon>
        <taxon>Pichiomycetes</taxon>
        <taxon>Metschnikowiaceae</taxon>
        <taxon>Metschnikowia</taxon>
    </lineage>
</organism>
<dbReference type="InterPro" id="IPR006746">
    <property type="entry name" value="26S_Psome_Rpn12"/>
</dbReference>
<dbReference type="EMBL" id="CP034456">
    <property type="protein sequence ID" value="QBM85676.1"/>
    <property type="molecule type" value="Genomic_DNA"/>
</dbReference>
<dbReference type="InterPro" id="IPR033464">
    <property type="entry name" value="CSN8_PSD8_EIF3K"/>
</dbReference>